<dbReference type="InterPro" id="IPR007138">
    <property type="entry name" value="ABM_dom"/>
</dbReference>
<feature type="domain" description="ABM" evidence="1">
    <location>
        <begin position="5"/>
        <end position="94"/>
    </location>
</feature>
<proteinExistence type="predicted"/>
<dbReference type="InterPro" id="IPR011008">
    <property type="entry name" value="Dimeric_a/b-barrel"/>
</dbReference>
<keyword evidence="2" id="KW-0503">Monooxygenase</keyword>
<dbReference type="GO" id="GO:0004497">
    <property type="term" value="F:monooxygenase activity"/>
    <property type="evidence" value="ECO:0007669"/>
    <property type="project" value="UniProtKB-KW"/>
</dbReference>
<dbReference type="InterPro" id="IPR050744">
    <property type="entry name" value="AI-2_Isomerase_LsrG"/>
</dbReference>
<protein>
    <submittedName>
        <fullName evidence="2">Quinol monooxygenase</fullName>
        <ecNumber evidence="2">1.-.-.-</ecNumber>
    </submittedName>
</protein>
<dbReference type="PANTHER" id="PTHR33336">
    <property type="entry name" value="QUINOL MONOOXYGENASE YGIN-RELATED"/>
    <property type="match status" value="1"/>
</dbReference>
<sequence length="97" mass="11130">MDKEVKLVVLIEVQAGKAEQQVRLFNRLKPLVIAEDGCFEYELHRVSDNENQLVLTERWASEAAWHAHHETPHMKEASKLTPSFRAGPTKVLRLDVV</sequence>
<accession>A0ABU9G4B1</accession>
<dbReference type="Pfam" id="PF03992">
    <property type="entry name" value="ABM"/>
    <property type="match status" value="1"/>
</dbReference>
<dbReference type="SUPFAM" id="SSF54909">
    <property type="entry name" value="Dimeric alpha+beta barrel"/>
    <property type="match status" value="1"/>
</dbReference>
<dbReference type="PROSITE" id="PS51725">
    <property type="entry name" value="ABM"/>
    <property type="match status" value="1"/>
</dbReference>
<reference evidence="2 3" key="1">
    <citation type="submission" date="2024-02" db="EMBL/GenBank/DDBJ databases">
        <title>Bacteria isolated from the canopy kelp, Nereocystis luetkeana.</title>
        <authorList>
            <person name="Pfister C.A."/>
            <person name="Younker I.T."/>
            <person name="Light S.H."/>
        </authorList>
    </citation>
    <scope>NUCLEOTIDE SEQUENCE [LARGE SCALE GENOMIC DNA]</scope>
    <source>
        <strain evidence="2 3">TI.4.07</strain>
    </source>
</reference>
<organism evidence="2 3">
    <name type="scientific">Marinomonas arenicola</name>
    <dbReference type="NCBI Taxonomy" id="569601"/>
    <lineage>
        <taxon>Bacteria</taxon>
        <taxon>Pseudomonadati</taxon>
        <taxon>Pseudomonadota</taxon>
        <taxon>Gammaproteobacteria</taxon>
        <taxon>Oceanospirillales</taxon>
        <taxon>Oceanospirillaceae</taxon>
        <taxon>Marinomonas</taxon>
    </lineage>
</organism>
<dbReference type="PANTHER" id="PTHR33336:SF3">
    <property type="entry name" value="ABM DOMAIN-CONTAINING PROTEIN"/>
    <property type="match status" value="1"/>
</dbReference>
<dbReference type="EC" id="1.-.-.-" evidence="2"/>
<dbReference type="Gene3D" id="3.30.70.100">
    <property type="match status" value="1"/>
</dbReference>
<keyword evidence="3" id="KW-1185">Reference proteome</keyword>
<dbReference type="Proteomes" id="UP001379949">
    <property type="component" value="Unassembled WGS sequence"/>
</dbReference>
<name>A0ABU9G4B1_9GAMM</name>
<comment type="caution">
    <text evidence="2">The sequence shown here is derived from an EMBL/GenBank/DDBJ whole genome shotgun (WGS) entry which is preliminary data.</text>
</comment>
<keyword evidence="2" id="KW-0560">Oxidoreductase</keyword>
<dbReference type="EMBL" id="JBAKAR010000006">
    <property type="protein sequence ID" value="MEL0613329.1"/>
    <property type="molecule type" value="Genomic_DNA"/>
</dbReference>
<dbReference type="RefSeq" id="WP_341563828.1">
    <property type="nucleotide sequence ID" value="NZ_JBAKAQ010000003.1"/>
</dbReference>
<gene>
    <name evidence="2" type="ORF">V6242_09225</name>
</gene>
<evidence type="ECO:0000313" key="2">
    <source>
        <dbReference type="EMBL" id="MEL0613329.1"/>
    </source>
</evidence>
<evidence type="ECO:0000259" key="1">
    <source>
        <dbReference type="PROSITE" id="PS51725"/>
    </source>
</evidence>
<evidence type="ECO:0000313" key="3">
    <source>
        <dbReference type="Proteomes" id="UP001379949"/>
    </source>
</evidence>